<comment type="caution">
    <text evidence="8">The sequence shown here is derived from an EMBL/GenBank/DDBJ whole genome shotgun (WGS) entry which is preliminary data.</text>
</comment>
<dbReference type="EMBL" id="KZ308407">
    <property type="protein sequence ID" value="KAG8229040.1"/>
    <property type="molecule type" value="Genomic_DNA"/>
</dbReference>
<dbReference type="AlphaFoldDB" id="A0A8K0NYF0"/>
<keyword evidence="1" id="KW-0479">Metal-binding</keyword>
<proteinExistence type="predicted"/>
<name>A0A8K0NYF0_LADFU</name>
<dbReference type="GO" id="GO:0008270">
    <property type="term" value="F:zinc ion binding"/>
    <property type="evidence" value="ECO:0007669"/>
    <property type="project" value="UniProtKB-KW"/>
</dbReference>
<reference evidence="8" key="1">
    <citation type="submission" date="2013-04" db="EMBL/GenBank/DDBJ databases">
        <authorList>
            <person name="Qu J."/>
            <person name="Murali S.C."/>
            <person name="Bandaranaike D."/>
            <person name="Bellair M."/>
            <person name="Blankenburg K."/>
            <person name="Chao H."/>
            <person name="Dinh H."/>
            <person name="Doddapaneni H."/>
            <person name="Downs B."/>
            <person name="Dugan-Rocha S."/>
            <person name="Elkadiri S."/>
            <person name="Gnanaolivu R.D."/>
            <person name="Hernandez B."/>
            <person name="Javaid M."/>
            <person name="Jayaseelan J.C."/>
            <person name="Lee S."/>
            <person name="Li M."/>
            <person name="Ming W."/>
            <person name="Munidasa M."/>
            <person name="Muniz J."/>
            <person name="Nguyen L."/>
            <person name="Ongeri F."/>
            <person name="Osuji N."/>
            <person name="Pu L.-L."/>
            <person name="Puazo M."/>
            <person name="Qu C."/>
            <person name="Quiroz J."/>
            <person name="Raj R."/>
            <person name="Weissenberger G."/>
            <person name="Xin Y."/>
            <person name="Zou X."/>
            <person name="Han Y."/>
            <person name="Richards S."/>
            <person name="Worley K."/>
            <person name="Muzny D."/>
            <person name="Gibbs R."/>
        </authorList>
    </citation>
    <scope>NUCLEOTIDE SEQUENCE</scope>
    <source>
        <strain evidence="8">Sampled in the wild</strain>
    </source>
</reference>
<feature type="region of interest" description="Disordered" evidence="6">
    <location>
        <begin position="30"/>
        <end position="111"/>
    </location>
</feature>
<evidence type="ECO:0000256" key="3">
    <source>
        <dbReference type="ARBA" id="ARBA00022771"/>
    </source>
</evidence>
<dbReference type="InterPro" id="IPR042246">
    <property type="entry name" value="ZCCHC9"/>
</dbReference>
<dbReference type="GO" id="GO:0005730">
    <property type="term" value="C:nucleolus"/>
    <property type="evidence" value="ECO:0007669"/>
    <property type="project" value="TreeGrafter"/>
</dbReference>
<feature type="compositionally biased region" description="Polar residues" evidence="6">
    <location>
        <begin position="63"/>
        <end position="81"/>
    </location>
</feature>
<keyword evidence="4" id="KW-0862">Zinc</keyword>
<sequence>MTRYARAQGSKGCNSKQVCPATSWQEFKEQIVSGKSNSEQANSDENPSKEENVTEDDDKGSWFSFQAESKSGKKSLQASRPSSERNNEAPKRKSSEEAITDSKMKKSYIHEENRIKKFKKSGISMPSKKKNIQKCFTSSGAFKVIDSVPCSKKPVREKMSNRPPVREKESTKPRQIDLRDSRRIAKTLKREKKKVCFCCRRWGHQLSECPEAQKDNKMDVIRSPGVFCYNCGSTEHRMSRCSKPGKKTFKFAHCFVCGEEGHLARLCPDNPKGSYPKGGSCHLCGEVTHLRSDCPKGKANSMDLEPTLACATAGPIEGLPEDFHTPSQHTKSKKIVQFT</sequence>
<dbReference type="GO" id="GO:0003676">
    <property type="term" value="F:nucleic acid binding"/>
    <property type="evidence" value="ECO:0007669"/>
    <property type="project" value="InterPro"/>
</dbReference>
<keyword evidence="2" id="KW-0677">Repeat</keyword>
<evidence type="ECO:0000256" key="5">
    <source>
        <dbReference type="PROSITE-ProRule" id="PRU00047"/>
    </source>
</evidence>
<dbReference type="SUPFAM" id="SSF57756">
    <property type="entry name" value="Retrovirus zinc finger-like domains"/>
    <property type="match status" value="2"/>
</dbReference>
<dbReference type="PANTHER" id="PTHR46242:SF1">
    <property type="entry name" value="ZINC FINGER CCHC DOMAIN-CONTAINING PROTEIN 9"/>
    <property type="match status" value="1"/>
</dbReference>
<protein>
    <recommendedName>
        <fullName evidence="7">CCHC-type domain-containing protein</fullName>
    </recommendedName>
</protein>
<keyword evidence="3 5" id="KW-0863">Zinc-finger</keyword>
<reference evidence="8" key="2">
    <citation type="submission" date="2017-10" db="EMBL/GenBank/DDBJ databases">
        <title>Ladona fulva Genome sequencing and assembly.</title>
        <authorList>
            <person name="Murali S."/>
            <person name="Richards S."/>
            <person name="Bandaranaike D."/>
            <person name="Bellair M."/>
            <person name="Blankenburg K."/>
            <person name="Chao H."/>
            <person name="Dinh H."/>
            <person name="Doddapaneni H."/>
            <person name="Dugan-Rocha S."/>
            <person name="Elkadiri S."/>
            <person name="Gnanaolivu R."/>
            <person name="Hernandez B."/>
            <person name="Skinner E."/>
            <person name="Javaid M."/>
            <person name="Lee S."/>
            <person name="Li M."/>
            <person name="Ming W."/>
            <person name="Munidasa M."/>
            <person name="Muniz J."/>
            <person name="Nguyen L."/>
            <person name="Hughes D."/>
            <person name="Osuji N."/>
            <person name="Pu L.-L."/>
            <person name="Puazo M."/>
            <person name="Qu C."/>
            <person name="Quiroz J."/>
            <person name="Raj R."/>
            <person name="Weissenberger G."/>
            <person name="Xin Y."/>
            <person name="Zou X."/>
            <person name="Han Y."/>
            <person name="Worley K."/>
            <person name="Muzny D."/>
            <person name="Gibbs R."/>
        </authorList>
    </citation>
    <scope>NUCLEOTIDE SEQUENCE</scope>
    <source>
        <strain evidence="8">Sampled in the wild</strain>
    </source>
</reference>
<dbReference type="InterPro" id="IPR036875">
    <property type="entry name" value="Znf_CCHC_sf"/>
</dbReference>
<evidence type="ECO:0000313" key="8">
    <source>
        <dbReference type="EMBL" id="KAG8229040.1"/>
    </source>
</evidence>
<feature type="region of interest" description="Disordered" evidence="6">
    <location>
        <begin position="154"/>
        <end position="174"/>
    </location>
</feature>
<evidence type="ECO:0000256" key="1">
    <source>
        <dbReference type="ARBA" id="ARBA00022723"/>
    </source>
</evidence>
<dbReference type="FunFam" id="4.10.60.10:FF:000091">
    <property type="entry name" value="Zinc finger CCHC-type-containing 9"/>
    <property type="match status" value="1"/>
</dbReference>
<dbReference type="Gene3D" id="4.10.60.10">
    <property type="entry name" value="Zinc finger, CCHC-type"/>
    <property type="match status" value="2"/>
</dbReference>
<dbReference type="PANTHER" id="PTHR46242">
    <property type="entry name" value="ZINC FINGER CCHC DOMAIN-CONTAINING PROTEIN 9 ZCCHC9"/>
    <property type="match status" value="1"/>
</dbReference>
<evidence type="ECO:0000259" key="7">
    <source>
        <dbReference type="PROSITE" id="PS50158"/>
    </source>
</evidence>
<keyword evidence="9" id="KW-1185">Reference proteome</keyword>
<evidence type="ECO:0000256" key="6">
    <source>
        <dbReference type="SAM" id="MobiDB-lite"/>
    </source>
</evidence>
<dbReference type="InterPro" id="IPR001878">
    <property type="entry name" value="Znf_CCHC"/>
</dbReference>
<feature type="compositionally biased region" description="Basic and acidic residues" evidence="6">
    <location>
        <begin position="82"/>
        <end position="111"/>
    </location>
</feature>
<evidence type="ECO:0000256" key="2">
    <source>
        <dbReference type="ARBA" id="ARBA00022737"/>
    </source>
</evidence>
<dbReference type="PROSITE" id="PS50158">
    <property type="entry name" value="ZF_CCHC"/>
    <property type="match status" value="1"/>
</dbReference>
<gene>
    <name evidence="8" type="ORF">J437_LFUL007595</name>
</gene>
<dbReference type="Proteomes" id="UP000792457">
    <property type="component" value="Unassembled WGS sequence"/>
</dbReference>
<dbReference type="SMART" id="SM00343">
    <property type="entry name" value="ZnF_C2HC"/>
    <property type="match status" value="4"/>
</dbReference>
<organism evidence="8 9">
    <name type="scientific">Ladona fulva</name>
    <name type="common">Scarce chaser dragonfly</name>
    <name type="synonym">Libellula fulva</name>
    <dbReference type="NCBI Taxonomy" id="123851"/>
    <lineage>
        <taxon>Eukaryota</taxon>
        <taxon>Metazoa</taxon>
        <taxon>Ecdysozoa</taxon>
        <taxon>Arthropoda</taxon>
        <taxon>Hexapoda</taxon>
        <taxon>Insecta</taxon>
        <taxon>Pterygota</taxon>
        <taxon>Palaeoptera</taxon>
        <taxon>Odonata</taxon>
        <taxon>Epiprocta</taxon>
        <taxon>Anisoptera</taxon>
        <taxon>Libelluloidea</taxon>
        <taxon>Libellulidae</taxon>
        <taxon>Ladona</taxon>
    </lineage>
</organism>
<dbReference type="Pfam" id="PF00098">
    <property type="entry name" value="zf-CCHC"/>
    <property type="match status" value="2"/>
</dbReference>
<dbReference type="OrthoDB" id="3863715at2759"/>
<accession>A0A8K0NYF0</accession>
<evidence type="ECO:0000313" key="9">
    <source>
        <dbReference type="Proteomes" id="UP000792457"/>
    </source>
</evidence>
<feature type="compositionally biased region" description="Polar residues" evidence="6">
    <location>
        <begin position="33"/>
        <end position="45"/>
    </location>
</feature>
<evidence type="ECO:0000256" key="4">
    <source>
        <dbReference type="ARBA" id="ARBA00022833"/>
    </source>
</evidence>
<feature type="domain" description="CCHC-type" evidence="7">
    <location>
        <begin position="254"/>
        <end position="269"/>
    </location>
</feature>